<dbReference type="Pfam" id="PF13230">
    <property type="entry name" value="GATase_4"/>
    <property type="match status" value="1"/>
</dbReference>
<dbReference type="RefSeq" id="WP_398660341.1">
    <property type="nucleotide sequence ID" value="NZ_JBITDC010000017.1"/>
</dbReference>
<feature type="domain" description="Glutamine amidotransferase type-2" evidence="2">
    <location>
        <begin position="2"/>
        <end position="249"/>
    </location>
</feature>
<dbReference type="InterPro" id="IPR017932">
    <property type="entry name" value="GATase_2_dom"/>
</dbReference>
<dbReference type="PANTHER" id="PTHR42824">
    <property type="entry name" value="GLUTAMINE AMIDOTRANSFERASE"/>
    <property type="match status" value="1"/>
</dbReference>
<evidence type="ECO:0000256" key="1">
    <source>
        <dbReference type="ARBA" id="ARBA00022962"/>
    </source>
</evidence>
<dbReference type="Proteomes" id="UP001612415">
    <property type="component" value="Unassembled WGS sequence"/>
</dbReference>
<evidence type="ECO:0000259" key="2">
    <source>
        <dbReference type="PROSITE" id="PS51278"/>
    </source>
</evidence>
<dbReference type="InterPro" id="IPR026869">
    <property type="entry name" value="EgtC-like"/>
</dbReference>
<comment type="caution">
    <text evidence="3">The sequence shown here is derived from an EMBL/GenBank/DDBJ whole genome shotgun (WGS) entry which is preliminary data.</text>
</comment>
<protein>
    <submittedName>
        <fullName evidence="3">Class II glutamine amidotransferase</fullName>
    </submittedName>
</protein>
<evidence type="ECO:0000313" key="3">
    <source>
        <dbReference type="EMBL" id="MFI5679922.1"/>
    </source>
</evidence>
<accession>A0ABW7YDJ4</accession>
<evidence type="ECO:0000313" key="4">
    <source>
        <dbReference type="Proteomes" id="UP001612415"/>
    </source>
</evidence>
<sequence>MCRLLGVVTREPVPLKESLAEDLAPFLAMACEHCDGWGIASVTPDATVASVKEPVRADTSDRFERTVSELTTDAALLHLRMASPQFPVVLGNTHPFGDQRMAFAHNGDFSPADCLDPVIGGELLTTAEGDTDSERFYLGIRLRIDDGMEPPKAMAAAAADIRALAPGFASLNCLLLTPDALYAYTSHDPHSDVIRRRGAGYFALSYRTDADAVVIASTGWSQNPPTWSALPEGHVLEVRRGDLATVVHDG</sequence>
<name>A0ABW7YDJ4_STRCE</name>
<proteinExistence type="predicted"/>
<dbReference type="PROSITE" id="PS51278">
    <property type="entry name" value="GATASE_TYPE_2"/>
    <property type="match status" value="1"/>
</dbReference>
<keyword evidence="1 3" id="KW-0315">Glutamine amidotransferase</keyword>
<gene>
    <name evidence="3" type="ORF">ACIA8P_35745</name>
</gene>
<dbReference type="PANTHER" id="PTHR42824:SF1">
    <property type="entry name" value="GLUTAMINE AMIDOTRANSFERASE YAFJ-RELATED"/>
    <property type="match status" value="1"/>
</dbReference>
<keyword evidence="4" id="KW-1185">Reference proteome</keyword>
<dbReference type="Gene3D" id="3.60.20.10">
    <property type="entry name" value="Glutamine Phosphoribosylpyrophosphate, subunit 1, domain 1"/>
    <property type="match status" value="1"/>
</dbReference>
<reference evidence="3 4" key="1">
    <citation type="submission" date="2024-10" db="EMBL/GenBank/DDBJ databases">
        <title>The Natural Products Discovery Center: Release of the First 8490 Sequenced Strains for Exploring Actinobacteria Biosynthetic Diversity.</title>
        <authorList>
            <person name="Kalkreuter E."/>
            <person name="Kautsar S.A."/>
            <person name="Yang D."/>
            <person name="Bader C.D."/>
            <person name="Teijaro C.N."/>
            <person name="Fluegel L."/>
            <person name="Davis C.M."/>
            <person name="Simpson J.R."/>
            <person name="Lauterbach L."/>
            <person name="Steele A.D."/>
            <person name="Gui C."/>
            <person name="Meng S."/>
            <person name="Li G."/>
            <person name="Viehrig K."/>
            <person name="Ye F."/>
            <person name="Su P."/>
            <person name="Kiefer A.F."/>
            <person name="Nichols A."/>
            <person name="Cepeda A.J."/>
            <person name="Yan W."/>
            <person name="Fan B."/>
            <person name="Jiang Y."/>
            <person name="Adhikari A."/>
            <person name="Zheng C.-J."/>
            <person name="Schuster L."/>
            <person name="Cowan T.M."/>
            <person name="Smanski M.J."/>
            <person name="Chevrette M.G."/>
            <person name="De Carvalho L.P.S."/>
            <person name="Shen B."/>
        </authorList>
    </citation>
    <scope>NUCLEOTIDE SEQUENCE [LARGE SCALE GENOMIC DNA]</scope>
    <source>
        <strain evidence="3 4">NPDC051599</strain>
    </source>
</reference>
<dbReference type="EMBL" id="JBITDC010000017">
    <property type="protein sequence ID" value="MFI5679922.1"/>
    <property type="molecule type" value="Genomic_DNA"/>
</dbReference>
<dbReference type="SUPFAM" id="SSF56235">
    <property type="entry name" value="N-terminal nucleophile aminohydrolases (Ntn hydrolases)"/>
    <property type="match status" value="1"/>
</dbReference>
<dbReference type="InterPro" id="IPR029055">
    <property type="entry name" value="Ntn_hydrolases_N"/>
</dbReference>
<organism evidence="3 4">
    <name type="scientific">Streptomyces cellulosae</name>
    <dbReference type="NCBI Taxonomy" id="1968"/>
    <lineage>
        <taxon>Bacteria</taxon>
        <taxon>Bacillati</taxon>
        <taxon>Actinomycetota</taxon>
        <taxon>Actinomycetes</taxon>
        <taxon>Kitasatosporales</taxon>
        <taxon>Streptomycetaceae</taxon>
        <taxon>Streptomyces</taxon>
    </lineage>
</organism>